<dbReference type="EMBL" id="CAJVPS010001196">
    <property type="protein sequence ID" value="CAG8528798.1"/>
    <property type="molecule type" value="Genomic_DNA"/>
</dbReference>
<keyword evidence="4" id="KW-0539">Nucleus</keyword>
<feature type="region of interest" description="Disordered" evidence="5">
    <location>
        <begin position="405"/>
        <end position="438"/>
    </location>
</feature>
<dbReference type="PANTHER" id="PTHR16055">
    <property type="entry name" value="INTEGRATOR COMPLEX SUBUNIT 10"/>
    <property type="match status" value="1"/>
</dbReference>
<dbReference type="GO" id="GO:0016180">
    <property type="term" value="P:snRNA processing"/>
    <property type="evidence" value="ECO:0007669"/>
    <property type="project" value="InterPro"/>
</dbReference>
<dbReference type="Gene3D" id="1.25.40.10">
    <property type="entry name" value="Tetratricopeptide repeat domain"/>
    <property type="match status" value="1"/>
</dbReference>
<sequence length="843" mass="97110">MNSNTSNQVVANSLEYYVDMINRYLTNPTTSQLELHNHHPVETSDMRLQYAIHYLQQALQKYPEAYELKILDHRIALKQGDTTKAKLIFDSIREKFPDHIPFKKYLAEITQSVLAKSRDDNFSFFLKIPTKTQREVFIRTAIYYESTGAFLESCQMFALVLKTYPETTTYYGAHAAQIAIRSENHHQPTSVLNPYRQCLVNGILPGILRNKMAVYPDKIPADIVVYQPELPVSSAPFISNSNDTAAQSSFHVTFDQLKLWLQCGQSFYIANKDWRKLFEVSLSVMDICNYVKLKSSPRTTLVDLFLDCRKLPDKLFKLLCQEKIINDLYASSFARTIAMACFVHCCYEFYEYVAGLKDKSSGGYVSFIDSYGQKTCLIPCCPNPHFESTEAIRIRVEKLKSSLIPKENEMSSDESTNKRVVKRRKLTNSSSSTSISSGMEATISEYSEDLANAHPKSEHSNFIEDDQFDESVANEAIILFERADECWNLIREMYPENTNLEQDLELQLKSWNLPLDVTNAVMLTRSELNLKNGGYLGISLNYFQDICGRFSDDTRYINSIRQQGKKPNNGEEDNMKINDTEFAIQNQTPLMLPLRVLYSIAIIYITVKMWGEARAELLIILAVMPYTTVLNEHFEKDEWLLTKIKNNFDNEQLKNRYKLIEVTQEGLVVRAIKDLIWSYEMELDANSSNSNDKEDIKLCQLIILSQYGWPYWRDRLFYPIILPRIKKRGALIYPRFLQFVSNVEIAEEIIKLYQNSPNLKLHLLPNNNSTSDSIKALETFIRRETVSSPSIDSLIEFSSYFGLSPIQLQPLLEWLNLIDMASKSFITRATPNNCASVIAFKLF</sequence>
<evidence type="ECO:0000313" key="6">
    <source>
        <dbReference type="EMBL" id="CAG8528798.1"/>
    </source>
</evidence>
<protein>
    <recommendedName>
        <fullName evidence="3">Integrator complex subunit 10</fullName>
    </recommendedName>
</protein>
<accession>A0A9N9AFC0</accession>
<evidence type="ECO:0000256" key="5">
    <source>
        <dbReference type="SAM" id="MobiDB-lite"/>
    </source>
</evidence>
<evidence type="ECO:0000256" key="3">
    <source>
        <dbReference type="ARBA" id="ARBA00016811"/>
    </source>
</evidence>
<reference evidence="6" key="1">
    <citation type="submission" date="2021-06" db="EMBL/GenBank/DDBJ databases">
        <authorList>
            <person name="Kallberg Y."/>
            <person name="Tangrot J."/>
            <person name="Rosling A."/>
        </authorList>
    </citation>
    <scope>NUCLEOTIDE SEQUENCE</scope>
    <source>
        <strain evidence="6">FL130A</strain>
    </source>
</reference>
<dbReference type="GO" id="GO:0032039">
    <property type="term" value="C:integrator complex"/>
    <property type="evidence" value="ECO:0007669"/>
    <property type="project" value="InterPro"/>
</dbReference>
<organism evidence="6 7">
    <name type="scientific">Ambispora leptoticha</name>
    <dbReference type="NCBI Taxonomy" id="144679"/>
    <lineage>
        <taxon>Eukaryota</taxon>
        <taxon>Fungi</taxon>
        <taxon>Fungi incertae sedis</taxon>
        <taxon>Mucoromycota</taxon>
        <taxon>Glomeromycotina</taxon>
        <taxon>Glomeromycetes</taxon>
        <taxon>Archaeosporales</taxon>
        <taxon>Ambisporaceae</taxon>
        <taxon>Ambispora</taxon>
    </lineage>
</organism>
<evidence type="ECO:0000256" key="2">
    <source>
        <dbReference type="ARBA" id="ARBA00010391"/>
    </source>
</evidence>
<comment type="similarity">
    <text evidence="2">Belongs to the Integrator subunit 10 family.</text>
</comment>
<dbReference type="Proteomes" id="UP000789508">
    <property type="component" value="Unassembled WGS sequence"/>
</dbReference>
<evidence type="ECO:0000256" key="4">
    <source>
        <dbReference type="ARBA" id="ARBA00023242"/>
    </source>
</evidence>
<comment type="subcellular location">
    <subcellularLocation>
        <location evidence="1">Nucleus</location>
    </subcellularLocation>
</comment>
<proteinExistence type="inferred from homology"/>
<dbReference type="Pfam" id="PF21045">
    <property type="entry name" value="INT10"/>
    <property type="match status" value="1"/>
</dbReference>
<comment type="caution">
    <text evidence="6">The sequence shown here is derived from an EMBL/GenBank/DDBJ whole genome shotgun (WGS) entry which is preliminary data.</text>
</comment>
<dbReference type="AlphaFoldDB" id="A0A9N9AFC0"/>
<name>A0A9N9AFC0_9GLOM</name>
<keyword evidence="7" id="KW-1185">Reference proteome</keyword>
<evidence type="ECO:0000256" key="1">
    <source>
        <dbReference type="ARBA" id="ARBA00004123"/>
    </source>
</evidence>
<dbReference type="OrthoDB" id="18145at2759"/>
<dbReference type="InterPro" id="IPR026164">
    <property type="entry name" value="Int_cplx_su10"/>
</dbReference>
<gene>
    <name evidence="6" type="ORF">ALEPTO_LOCUS4835</name>
</gene>
<evidence type="ECO:0000313" key="7">
    <source>
        <dbReference type="Proteomes" id="UP000789508"/>
    </source>
</evidence>
<dbReference type="PANTHER" id="PTHR16055:SF2">
    <property type="entry name" value="INTEGRATOR COMPLEX SUBUNIT 10"/>
    <property type="match status" value="1"/>
</dbReference>
<dbReference type="InterPro" id="IPR011990">
    <property type="entry name" value="TPR-like_helical_dom_sf"/>
</dbReference>